<feature type="transmembrane region" description="Helical" evidence="1">
    <location>
        <begin position="84"/>
        <end position="104"/>
    </location>
</feature>
<keyword evidence="1" id="KW-0812">Transmembrane</keyword>
<proteinExistence type="predicted"/>
<organism evidence="2 3">
    <name type="scientific">Aliiroseovarius crassostreae</name>
    <dbReference type="NCBI Taxonomy" id="154981"/>
    <lineage>
        <taxon>Bacteria</taxon>
        <taxon>Pseudomonadati</taxon>
        <taxon>Pseudomonadota</taxon>
        <taxon>Alphaproteobacteria</taxon>
        <taxon>Rhodobacterales</taxon>
        <taxon>Paracoccaceae</taxon>
        <taxon>Aliiroseovarius</taxon>
    </lineage>
</organism>
<name>A0A0P7JRF7_9RHOB</name>
<keyword evidence="1" id="KW-1133">Transmembrane helix</keyword>
<dbReference type="AlphaFoldDB" id="A0A0P7JRF7"/>
<sequence>MTGLLIALLSAIAVLHLIWALGFNWPIRDEIALAKAVVGAKGITRMPPRWASALVACALFGATLLVAMLANLMPVSLPSGLTTVAGWGMVGVFALRGGVSYLPVWRRHQEARFDRLNRILYGPLCLLIAVLTAAHI</sequence>
<feature type="transmembrane region" description="Helical" evidence="1">
    <location>
        <begin position="6"/>
        <end position="25"/>
    </location>
</feature>
<dbReference type="Proteomes" id="UP000050471">
    <property type="component" value="Unassembled WGS sequence"/>
</dbReference>
<accession>A0A0P7JRF7</accession>
<gene>
    <name evidence="2" type="ORF">AKJ29_15105</name>
</gene>
<protein>
    <recommendedName>
        <fullName evidence="4">DUF3995 domain-containing protein</fullName>
    </recommendedName>
</protein>
<feature type="transmembrane region" description="Helical" evidence="1">
    <location>
        <begin position="116"/>
        <end position="134"/>
    </location>
</feature>
<dbReference type="STRING" id="154981.AKJ29_15105"/>
<dbReference type="InterPro" id="IPR025058">
    <property type="entry name" value="DUF3995"/>
</dbReference>
<evidence type="ECO:0000256" key="1">
    <source>
        <dbReference type="SAM" id="Phobius"/>
    </source>
</evidence>
<dbReference type="RefSeq" id="WP_055187812.1">
    <property type="nucleotide sequence ID" value="NZ_FPBS01000004.1"/>
</dbReference>
<dbReference type="EMBL" id="LKBA01000004">
    <property type="protein sequence ID" value="KPN63996.1"/>
    <property type="molecule type" value="Genomic_DNA"/>
</dbReference>
<reference evidence="2 3" key="1">
    <citation type="submission" date="2015-09" db="EMBL/GenBank/DDBJ databases">
        <title>Draft genome sequence of Aliiroseovarius crassostreae CV919-312TSm, the causative agent of Roseovarius Oyster Disease (formerly Juvenile Oyster Disease).</title>
        <authorList>
            <person name="Kessner L."/>
            <person name="Spinard E."/>
            <person name="Nelson D."/>
        </authorList>
    </citation>
    <scope>NUCLEOTIDE SEQUENCE [LARGE SCALE GENOMIC DNA]</scope>
    <source>
        <strain evidence="2 3">CV919-312</strain>
    </source>
</reference>
<keyword evidence="1" id="KW-0472">Membrane</keyword>
<evidence type="ECO:0008006" key="4">
    <source>
        <dbReference type="Google" id="ProtNLM"/>
    </source>
</evidence>
<feature type="transmembrane region" description="Helical" evidence="1">
    <location>
        <begin position="50"/>
        <end position="72"/>
    </location>
</feature>
<comment type="caution">
    <text evidence="2">The sequence shown here is derived from an EMBL/GenBank/DDBJ whole genome shotgun (WGS) entry which is preliminary data.</text>
</comment>
<evidence type="ECO:0000313" key="3">
    <source>
        <dbReference type="Proteomes" id="UP000050471"/>
    </source>
</evidence>
<dbReference type="Pfam" id="PF13160">
    <property type="entry name" value="DUF3995"/>
    <property type="match status" value="1"/>
</dbReference>
<evidence type="ECO:0000313" key="2">
    <source>
        <dbReference type="EMBL" id="KPN63996.1"/>
    </source>
</evidence>
<keyword evidence="3" id="KW-1185">Reference proteome</keyword>